<evidence type="ECO:0000313" key="1">
    <source>
        <dbReference type="EMBL" id="SUP78907.1"/>
    </source>
</evidence>
<evidence type="ECO:0000313" key="2">
    <source>
        <dbReference type="Proteomes" id="UP000254835"/>
    </source>
</evidence>
<gene>
    <name evidence="1" type="ORF">NCTC11470_04046</name>
</gene>
<dbReference type="Proteomes" id="UP000254835">
    <property type="component" value="Unassembled WGS sequence"/>
</dbReference>
<dbReference type="AlphaFoldDB" id="A0A380Q0W2"/>
<protein>
    <submittedName>
        <fullName evidence="1">Uncharacterized protein</fullName>
    </submittedName>
</protein>
<accession>A0A380Q0W2</accession>
<proteinExistence type="predicted"/>
<reference evidence="1 2" key="1">
    <citation type="submission" date="2018-06" db="EMBL/GenBank/DDBJ databases">
        <authorList>
            <consortium name="Pathogen Informatics"/>
            <person name="Doyle S."/>
        </authorList>
    </citation>
    <scope>NUCLEOTIDE SEQUENCE [LARGE SCALE GENOMIC DNA]</scope>
    <source>
        <strain evidence="1 2">NCTC11470</strain>
    </source>
</reference>
<organism evidence="1 2">
    <name type="scientific">Yersinia frederiksenii</name>
    <dbReference type="NCBI Taxonomy" id="29484"/>
    <lineage>
        <taxon>Bacteria</taxon>
        <taxon>Pseudomonadati</taxon>
        <taxon>Pseudomonadota</taxon>
        <taxon>Gammaproteobacteria</taxon>
        <taxon>Enterobacterales</taxon>
        <taxon>Yersiniaceae</taxon>
        <taxon>Yersinia</taxon>
    </lineage>
</organism>
<sequence length="33" mass="3830">MVTGSERLWFIYRQDAAESQLFYIISQGFSANT</sequence>
<dbReference type="EMBL" id="UHJA01000001">
    <property type="protein sequence ID" value="SUP78907.1"/>
    <property type="molecule type" value="Genomic_DNA"/>
</dbReference>
<name>A0A380Q0W2_YERFR</name>